<proteinExistence type="predicted"/>
<protein>
    <submittedName>
        <fullName evidence="3">Uncharacterized protein</fullName>
    </submittedName>
</protein>
<evidence type="ECO:0000259" key="2">
    <source>
        <dbReference type="Pfam" id="PF08401"/>
    </source>
</evidence>
<evidence type="ECO:0000313" key="3">
    <source>
        <dbReference type="EMBL" id="SHE94360.1"/>
    </source>
</evidence>
<evidence type="ECO:0000313" key="4">
    <source>
        <dbReference type="Proteomes" id="UP000184295"/>
    </source>
</evidence>
<dbReference type="GO" id="GO:0003697">
    <property type="term" value="F:single-stranded DNA binding"/>
    <property type="evidence" value="ECO:0007669"/>
    <property type="project" value="InterPro"/>
</dbReference>
<dbReference type="STRING" id="1121881.SAMN02745225_02064"/>
<dbReference type="EMBL" id="FQUL01000041">
    <property type="protein sequence ID" value="SHE94360.1"/>
    <property type="molecule type" value="Genomic_DNA"/>
</dbReference>
<dbReference type="Pfam" id="PF08401">
    <property type="entry name" value="ArdcN"/>
    <property type="match status" value="1"/>
</dbReference>
<gene>
    <name evidence="3" type="ORF">SAMN02745225_02064</name>
</gene>
<dbReference type="InterPro" id="IPR010359">
    <property type="entry name" value="IrrE_HExxH"/>
</dbReference>
<dbReference type="AlphaFoldDB" id="A0A1M4XLN5"/>
<feature type="domain" description="N-terminal" evidence="2">
    <location>
        <begin position="28"/>
        <end position="92"/>
    </location>
</feature>
<name>A0A1M4XLN5_9ACTN</name>
<organism evidence="3 4">
    <name type="scientific">Ferrithrix thermotolerans DSM 19514</name>
    <dbReference type="NCBI Taxonomy" id="1121881"/>
    <lineage>
        <taxon>Bacteria</taxon>
        <taxon>Bacillati</taxon>
        <taxon>Actinomycetota</taxon>
        <taxon>Acidimicrobiia</taxon>
        <taxon>Acidimicrobiales</taxon>
        <taxon>Acidimicrobiaceae</taxon>
        <taxon>Ferrithrix</taxon>
    </lineage>
</organism>
<evidence type="ECO:0000259" key="1">
    <source>
        <dbReference type="Pfam" id="PF06114"/>
    </source>
</evidence>
<sequence>MKGYLNYHELREQLEGALKELVDSGRWGEFLHFASRFSTYSPRNTLLIYGQCQKLGITPSYLAGYSRWKELGRWVKKGSVGVRIVVPLTQRTRVAESNYDGSLEPLDELKVVGFRAASIFDLSQTEGEPFEEPMAPKLLSGQGDQVAEEFLRNLLVRQGFTVVSGTLDEGVNGYTDFSGRVVALSDSLSDMQRLKTLAHEFAHASMHERGATEREVAELEAETFAFLYMSGIGYDSVQYSAPYLLRWAGGSVETALGGFERAYSLFLEVAAKSSENDEVESAACHG</sequence>
<keyword evidence="4" id="KW-1185">Reference proteome</keyword>
<reference evidence="4" key="1">
    <citation type="submission" date="2016-11" db="EMBL/GenBank/DDBJ databases">
        <authorList>
            <person name="Varghese N."/>
            <person name="Submissions S."/>
        </authorList>
    </citation>
    <scope>NUCLEOTIDE SEQUENCE [LARGE SCALE GENOMIC DNA]</scope>
    <source>
        <strain evidence="4">DSM 19514</strain>
    </source>
</reference>
<dbReference type="OrthoDB" id="7605626at2"/>
<accession>A0A1M4XLN5</accession>
<feature type="domain" description="IrrE N-terminal-like" evidence="1">
    <location>
        <begin position="175"/>
        <end position="226"/>
    </location>
</feature>
<dbReference type="Proteomes" id="UP000184295">
    <property type="component" value="Unassembled WGS sequence"/>
</dbReference>
<dbReference type="InterPro" id="IPR013610">
    <property type="entry name" value="ArdC_N"/>
</dbReference>
<dbReference type="RefSeq" id="WP_072792155.1">
    <property type="nucleotide sequence ID" value="NZ_FQUL01000041.1"/>
</dbReference>
<dbReference type="Pfam" id="PF06114">
    <property type="entry name" value="Peptidase_M78"/>
    <property type="match status" value="1"/>
</dbReference>